<name>A0A2Z6NCK0_TRISU</name>
<dbReference type="OrthoDB" id="1729427at2759"/>
<proteinExistence type="predicted"/>
<dbReference type="PANTHER" id="PTHR47481">
    <property type="match status" value="1"/>
</dbReference>
<evidence type="ECO:0000256" key="1">
    <source>
        <dbReference type="SAM" id="MobiDB-lite"/>
    </source>
</evidence>
<dbReference type="Pfam" id="PF14223">
    <property type="entry name" value="Retrotran_gag_2"/>
    <property type="match status" value="1"/>
</dbReference>
<organism evidence="2 3">
    <name type="scientific">Trifolium subterraneum</name>
    <name type="common">Subterranean clover</name>
    <dbReference type="NCBI Taxonomy" id="3900"/>
    <lineage>
        <taxon>Eukaryota</taxon>
        <taxon>Viridiplantae</taxon>
        <taxon>Streptophyta</taxon>
        <taxon>Embryophyta</taxon>
        <taxon>Tracheophyta</taxon>
        <taxon>Spermatophyta</taxon>
        <taxon>Magnoliopsida</taxon>
        <taxon>eudicotyledons</taxon>
        <taxon>Gunneridae</taxon>
        <taxon>Pentapetalae</taxon>
        <taxon>rosids</taxon>
        <taxon>fabids</taxon>
        <taxon>Fabales</taxon>
        <taxon>Fabaceae</taxon>
        <taxon>Papilionoideae</taxon>
        <taxon>50 kb inversion clade</taxon>
        <taxon>NPAAA clade</taxon>
        <taxon>Hologalegina</taxon>
        <taxon>IRL clade</taxon>
        <taxon>Trifolieae</taxon>
        <taxon>Trifolium</taxon>
    </lineage>
</organism>
<evidence type="ECO:0000313" key="3">
    <source>
        <dbReference type="Proteomes" id="UP000242715"/>
    </source>
</evidence>
<dbReference type="PANTHER" id="PTHR47481:SF10">
    <property type="entry name" value="COPIA-LIKE POLYPROTEIN_RETROTRANSPOSON"/>
    <property type="match status" value="1"/>
</dbReference>
<gene>
    <name evidence="2" type="ORF">TSUD_217120</name>
</gene>
<feature type="compositionally biased region" description="Low complexity" evidence="1">
    <location>
        <begin position="198"/>
        <end position="213"/>
    </location>
</feature>
<keyword evidence="3" id="KW-1185">Reference proteome</keyword>
<accession>A0A2Z6NCK0</accession>
<evidence type="ECO:0008006" key="4">
    <source>
        <dbReference type="Google" id="ProtNLM"/>
    </source>
</evidence>
<dbReference type="AlphaFoldDB" id="A0A2Z6NCK0"/>
<evidence type="ECO:0000313" key="2">
    <source>
        <dbReference type="EMBL" id="GAU34372.1"/>
    </source>
</evidence>
<protein>
    <recommendedName>
        <fullName evidence="4">Retrotransposon gag domain-containing protein</fullName>
    </recommendedName>
</protein>
<sequence length="360" mass="40600">MELFKIHARVFQVLDHIIPSSSTETTSTPSLKVTDHNLWLRLDAAVLQWIYGTISDDLLNTIIERDSTAELAWNRLFDIFYDNKNSRALYLEQEFSRVHMEKFPDASSYCQHLKSLSDQLSNVGAPVSDERLVLQLISGLTDAYATVGSQIRHGNSLALFYKARSMIILEETAIAKRAIHSTENTAFIASHDEAPSARNNTNRNSRNNNNTRGGRNRGRGGRDRGRGSGRGGGRTQHRQTQWPSYPYQQQWTSPYPHPQQQWVGPWQPWATPPCTYPTAGNFHKQPGILGQKPQQAHVAATSTNPASQNVSYSYAPTYIQAVMHTFSISPPDDQWYMDTEATSHMTANRGFSDMNDVNEM</sequence>
<dbReference type="Proteomes" id="UP000242715">
    <property type="component" value="Unassembled WGS sequence"/>
</dbReference>
<dbReference type="EMBL" id="DF973553">
    <property type="protein sequence ID" value="GAU34372.1"/>
    <property type="molecule type" value="Genomic_DNA"/>
</dbReference>
<reference evidence="3" key="1">
    <citation type="journal article" date="2017" name="Front. Plant Sci.">
        <title>Climate Clever Clovers: New Paradigm to Reduce the Environmental Footprint of Ruminants by Breeding Low Methanogenic Forages Utilizing Haplotype Variation.</title>
        <authorList>
            <person name="Kaur P."/>
            <person name="Appels R."/>
            <person name="Bayer P.E."/>
            <person name="Keeble-Gagnere G."/>
            <person name="Wang J."/>
            <person name="Hirakawa H."/>
            <person name="Shirasawa K."/>
            <person name="Vercoe P."/>
            <person name="Stefanova K."/>
            <person name="Durmic Z."/>
            <person name="Nichols P."/>
            <person name="Revell C."/>
            <person name="Isobe S.N."/>
            <person name="Edwards D."/>
            <person name="Erskine W."/>
        </authorList>
    </citation>
    <scope>NUCLEOTIDE SEQUENCE [LARGE SCALE GENOMIC DNA]</scope>
    <source>
        <strain evidence="3">cv. Daliak</strain>
    </source>
</reference>
<feature type="region of interest" description="Disordered" evidence="1">
    <location>
        <begin position="247"/>
        <end position="266"/>
    </location>
</feature>
<feature type="region of interest" description="Disordered" evidence="1">
    <location>
        <begin position="189"/>
        <end position="241"/>
    </location>
</feature>